<dbReference type="AlphaFoldDB" id="A0AAD8P7I4"/>
<evidence type="ECO:0000313" key="6">
    <source>
        <dbReference type="EMBL" id="KAK1434821.1"/>
    </source>
</evidence>
<proteinExistence type="predicted"/>
<evidence type="ECO:0000256" key="4">
    <source>
        <dbReference type="PROSITE-ProRule" id="PRU00470"/>
    </source>
</evidence>
<protein>
    <recommendedName>
        <fullName evidence="5">SBP-type domain-containing protein</fullName>
    </recommendedName>
</protein>
<dbReference type="GO" id="GO:0003677">
    <property type="term" value="F:DNA binding"/>
    <property type="evidence" value="ECO:0007669"/>
    <property type="project" value="InterPro"/>
</dbReference>
<dbReference type="PANTHER" id="PTHR31251:SF127">
    <property type="entry name" value="TRANSCRIPTION FACTOR, SBP-BOX-RELATED"/>
    <property type="match status" value="1"/>
</dbReference>
<comment type="caution">
    <text evidence="6">The sequence shown here is derived from an EMBL/GenBank/DDBJ whole genome shotgun (WGS) entry which is preliminary data.</text>
</comment>
<evidence type="ECO:0000256" key="1">
    <source>
        <dbReference type="ARBA" id="ARBA00022723"/>
    </source>
</evidence>
<evidence type="ECO:0000256" key="2">
    <source>
        <dbReference type="ARBA" id="ARBA00022771"/>
    </source>
</evidence>
<dbReference type="GO" id="GO:0008270">
    <property type="term" value="F:zinc ion binding"/>
    <property type="evidence" value="ECO:0007669"/>
    <property type="project" value="UniProtKB-KW"/>
</dbReference>
<keyword evidence="3" id="KW-0862">Zinc</keyword>
<evidence type="ECO:0000313" key="7">
    <source>
        <dbReference type="Proteomes" id="UP001229421"/>
    </source>
</evidence>
<reference evidence="6" key="1">
    <citation type="journal article" date="2023" name="bioRxiv">
        <title>Improved chromosome-level genome assembly for marigold (Tagetes erecta).</title>
        <authorList>
            <person name="Jiang F."/>
            <person name="Yuan L."/>
            <person name="Wang S."/>
            <person name="Wang H."/>
            <person name="Xu D."/>
            <person name="Wang A."/>
            <person name="Fan W."/>
        </authorList>
    </citation>
    <scope>NUCLEOTIDE SEQUENCE</scope>
    <source>
        <strain evidence="6">WSJ</strain>
        <tissue evidence="6">Leaf</tissue>
    </source>
</reference>
<feature type="domain" description="SBP-type" evidence="5">
    <location>
        <begin position="125"/>
        <end position="195"/>
    </location>
</feature>
<keyword evidence="1" id="KW-0479">Metal-binding</keyword>
<gene>
    <name evidence="6" type="ORF">QVD17_00575</name>
</gene>
<dbReference type="PROSITE" id="PS51141">
    <property type="entry name" value="ZF_SBP"/>
    <property type="match status" value="1"/>
</dbReference>
<dbReference type="InterPro" id="IPR044817">
    <property type="entry name" value="SBP-like"/>
</dbReference>
<keyword evidence="7" id="KW-1185">Reference proteome</keyword>
<dbReference type="GO" id="GO:0005634">
    <property type="term" value="C:nucleus"/>
    <property type="evidence" value="ECO:0007669"/>
    <property type="project" value="InterPro"/>
</dbReference>
<sequence>MDWNLNTPTESSSPSEWDWENLPMYAGTNQHDICFYGSVDSSSKEKNNTFGTFDDLPKDLLEKDECSWLVENVSFCNTVDEGFVLSGDAMIGLKLGKHAYNTSSSNDKMDTVIKRSRASYVSSLSTHCQVEGCNLDLSSAKDYHRRHRICANHSKSPKVVVDGMERRFHDLSEFDDRKRSCRRRLSAHNARRRRPQSEEIDFSSTRIPSIIICDPRPQMKFHPNRSSIRILNSTQPEHSPTNGTLNFSSARFMPRNTNLNGVEPTSNSILRANVNNAFSRLSTSSWSSNVAEDSLSFNQFADGNSISMAQKVKPLEPQNATNTTQLHEFECFYAN</sequence>
<dbReference type="SUPFAM" id="SSF103612">
    <property type="entry name" value="SBT domain"/>
    <property type="match status" value="1"/>
</dbReference>
<dbReference type="InterPro" id="IPR036893">
    <property type="entry name" value="SBP_sf"/>
</dbReference>
<organism evidence="6 7">
    <name type="scientific">Tagetes erecta</name>
    <name type="common">African marigold</name>
    <dbReference type="NCBI Taxonomy" id="13708"/>
    <lineage>
        <taxon>Eukaryota</taxon>
        <taxon>Viridiplantae</taxon>
        <taxon>Streptophyta</taxon>
        <taxon>Embryophyta</taxon>
        <taxon>Tracheophyta</taxon>
        <taxon>Spermatophyta</taxon>
        <taxon>Magnoliopsida</taxon>
        <taxon>eudicotyledons</taxon>
        <taxon>Gunneridae</taxon>
        <taxon>Pentapetalae</taxon>
        <taxon>asterids</taxon>
        <taxon>campanulids</taxon>
        <taxon>Asterales</taxon>
        <taxon>Asteraceae</taxon>
        <taxon>Asteroideae</taxon>
        <taxon>Heliantheae alliance</taxon>
        <taxon>Tageteae</taxon>
        <taxon>Tagetes</taxon>
    </lineage>
</organism>
<dbReference type="Proteomes" id="UP001229421">
    <property type="component" value="Unassembled WGS sequence"/>
</dbReference>
<keyword evidence="2 4" id="KW-0863">Zinc-finger</keyword>
<evidence type="ECO:0000259" key="5">
    <source>
        <dbReference type="PROSITE" id="PS51141"/>
    </source>
</evidence>
<dbReference type="PANTHER" id="PTHR31251">
    <property type="entry name" value="SQUAMOSA PROMOTER-BINDING-LIKE PROTEIN 4"/>
    <property type="match status" value="1"/>
</dbReference>
<name>A0AAD8P7I4_TARER</name>
<dbReference type="InterPro" id="IPR004333">
    <property type="entry name" value="SBP_dom"/>
</dbReference>
<dbReference type="Pfam" id="PF03110">
    <property type="entry name" value="SBP"/>
    <property type="match status" value="1"/>
</dbReference>
<dbReference type="EMBL" id="JAUHHV010000001">
    <property type="protein sequence ID" value="KAK1434821.1"/>
    <property type="molecule type" value="Genomic_DNA"/>
</dbReference>
<accession>A0AAD8P7I4</accession>
<evidence type="ECO:0000256" key="3">
    <source>
        <dbReference type="ARBA" id="ARBA00022833"/>
    </source>
</evidence>
<dbReference type="Gene3D" id="4.10.1100.10">
    <property type="entry name" value="Transcription factor, SBP-box domain"/>
    <property type="match status" value="1"/>
</dbReference>